<keyword evidence="9" id="KW-1185">Reference proteome</keyword>
<comment type="catalytic activity">
    <reaction evidence="6">
        <text>L-tryptophan + O2 = indole-3-acetamide + CO2 + H2O</text>
        <dbReference type="Rhea" id="RHEA:16165"/>
        <dbReference type="ChEBI" id="CHEBI:15377"/>
        <dbReference type="ChEBI" id="CHEBI:15379"/>
        <dbReference type="ChEBI" id="CHEBI:16031"/>
        <dbReference type="ChEBI" id="CHEBI:16526"/>
        <dbReference type="ChEBI" id="CHEBI:57912"/>
        <dbReference type="EC" id="1.13.12.3"/>
    </reaction>
</comment>
<reference evidence="8 9" key="1">
    <citation type="submission" date="2017-09" db="EMBL/GenBank/DDBJ databases">
        <title>Sphingomonas panjinensis sp.nov., isolated from oil-contaminated soil.</title>
        <authorList>
            <person name="Wang L."/>
            <person name="Chen L."/>
        </authorList>
    </citation>
    <scope>NUCLEOTIDE SEQUENCE [LARGE SCALE GENOMIC DNA]</scope>
    <source>
        <strain evidence="8 9">FW-11</strain>
    </source>
</reference>
<gene>
    <name evidence="8" type="ORF">CLG96_12695</name>
</gene>
<evidence type="ECO:0000256" key="6">
    <source>
        <dbReference type="ARBA" id="ARBA00047321"/>
    </source>
</evidence>
<evidence type="ECO:0000259" key="7">
    <source>
        <dbReference type="Pfam" id="PF01593"/>
    </source>
</evidence>
<comment type="pathway">
    <text evidence="1">Plant hormone metabolism; auxin biosynthesis.</text>
</comment>
<evidence type="ECO:0000256" key="3">
    <source>
        <dbReference type="ARBA" id="ARBA00012535"/>
    </source>
</evidence>
<comment type="caution">
    <text evidence="8">The sequence shown here is derived from an EMBL/GenBank/DDBJ whole genome shotgun (WGS) entry which is preliminary data.</text>
</comment>
<evidence type="ECO:0000256" key="4">
    <source>
        <dbReference type="ARBA" id="ARBA00017871"/>
    </source>
</evidence>
<comment type="similarity">
    <text evidence="2">Belongs to the tryptophan 2-monooxygenase family.</text>
</comment>
<dbReference type="OrthoDB" id="337830at2"/>
<dbReference type="PANTHER" id="PTHR10742">
    <property type="entry name" value="FLAVIN MONOAMINE OXIDASE"/>
    <property type="match status" value="1"/>
</dbReference>
<dbReference type="InterPro" id="IPR050281">
    <property type="entry name" value="Flavin_monoamine_oxidase"/>
</dbReference>
<dbReference type="RefSeq" id="WP_120308480.1">
    <property type="nucleotide sequence ID" value="NZ_NWBU01000010.1"/>
</dbReference>
<dbReference type="SUPFAM" id="SSF54373">
    <property type="entry name" value="FAD-linked reductases, C-terminal domain"/>
    <property type="match status" value="1"/>
</dbReference>
<sequence>MITRRKLLGRIGMMGGVGAAYGAMQALGLMSTAHAEGLTPLPKDFGAGTSVVVLGAGISGMVAAYELEQAGFDVTVLEARDRVGGRAWTVRDGDKIEMIGEADQTASYSDGIYFNAGPARIPSHHQGYLGYAKKLGVPMEVEVNSSRSAFIQGKSGDRLQMRQASNDLRGHIAELLAKAINQGSLDQALTAEDKAKLLPFLNLYGDLDPNGAYTGSLRAGFKTLPGADIGAFDSPNAPMDLKHLLANEQLPMTLFEDNIYMQATMFQPVGGMDQLPVGFERALRKKVVRNADVQKIRNGASGVEVMWRDRKSGATSAIKADYVICTIPFPVLAKIDANFSKPVAQAIAGVVYDHSNKVAFESPRFWEKEQIYGGISFVGGETSLIWYPSAKLHSDRGMLLACYSSGEVAAKFEQRPLAEQIAMSRAAVERLHPGHGADLVNPLVVNWHKIPYSLGPWPNWYAGVSGRQEGHIDTEPFRLLHKPDGRVYFASAALSQTPGWQEGGIQSAQGVVSALAARMAAAPSRKAARG</sequence>
<dbReference type="Gene3D" id="3.50.50.60">
    <property type="entry name" value="FAD/NAD(P)-binding domain"/>
    <property type="match status" value="1"/>
</dbReference>
<feature type="domain" description="Amine oxidase" evidence="7">
    <location>
        <begin position="58"/>
        <end position="512"/>
    </location>
</feature>
<dbReference type="Gene3D" id="3.90.660.10">
    <property type="match status" value="1"/>
</dbReference>
<dbReference type="PROSITE" id="PS51318">
    <property type="entry name" value="TAT"/>
    <property type="match status" value="1"/>
</dbReference>
<dbReference type="AlphaFoldDB" id="A0A2T5FW63"/>
<dbReference type="EC" id="1.13.12.3" evidence="3"/>
<dbReference type="EMBL" id="NWBU01000010">
    <property type="protein sequence ID" value="PTQ09999.1"/>
    <property type="molecule type" value="Genomic_DNA"/>
</dbReference>
<protein>
    <recommendedName>
        <fullName evidence="4">Tryptophan 2-monooxygenase</fullName>
        <ecNumber evidence="3">1.13.12.3</ecNumber>
    </recommendedName>
</protein>
<dbReference type="InterPro" id="IPR006311">
    <property type="entry name" value="TAT_signal"/>
</dbReference>
<dbReference type="SUPFAM" id="SSF51905">
    <property type="entry name" value="FAD/NAD(P)-binding domain"/>
    <property type="match status" value="1"/>
</dbReference>
<keyword evidence="5" id="KW-0073">Auxin biosynthesis</keyword>
<proteinExistence type="inferred from homology"/>
<dbReference type="GO" id="GO:0050361">
    <property type="term" value="F:tryptophan 2-monooxygenase activity"/>
    <property type="evidence" value="ECO:0007669"/>
    <property type="project" value="UniProtKB-EC"/>
</dbReference>
<evidence type="ECO:0000313" key="8">
    <source>
        <dbReference type="EMBL" id="PTQ09999.1"/>
    </source>
</evidence>
<evidence type="ECO:0000256" key="1">
    <source>
        <dbReference type="ARBA" id="ARBA00004814"/>
    </source>
</evidence>
<dbReference type="Pfam" id="PF01593">
    <property type="entry name" value="Amino_oxidase"/>
    <property type="match status" value="1"/>
</dbReference>
<dbReference type="GO" id="GO:0009851">
    <property type="term" value="P:auxin biosynthetic process"/>
    <property type="evidence" value="ECO:0007669"/>
    <property type="project" value="UniProtKB-KW"/>
</dbReference>
<dbReference type="InterPro" id="IPR036188">
    <property type="entry name" value="FAD/NAD-bd_sf"/>
</dbReference>
<dbReference type="InterPro" id="IPR002937">
    <property type="entry name" value="Amino_oxidase"/>
</dbReference>
<evidence type="ECO:0000256" key="2">
    <source>
        <dbReference type="ARBA" id="ARBA00005833"/>
    </source>
</evidence>
<dbReference type="Proteomes" id="UP000244162">
    <property type="component" value="Unassembled WGS sequence"/>
</dbReference>
<evidence type="ECO:0000256" key="5">
    <source>
        <dbReference type="ARBA" id="ARBA00023070"/>
    </source>
</evidence>
<dbReference type="PANTHER" id="PTHR10742:SF410">
    <property type="entry name" value="LYSINE-SPECIFIC HISTONE DEMETHYLASE 2"/>
    <property type="match status" value="1"/>
</dbReference>
<organism evidence="8 9">
    <name type="scientific">Sphingomonas oleivorans</name>
    <dbReference type="NCBI Taxonomy" id="1735121"/>
    <lineage>
        <taxon>Bacteria</taxon>
        <taxon>Pseudomonadati</taxon>
        <taxon>Pseudomonadota</taxon>
        <taxon>Alphaproteobacteria</taxon>
        <taxon>Sphingomonadales</taxon>
        <taxon>Sphingomonadaceae</taxon>
        <taxon>Sphingomonas</taxon>
    </lineage>
</organism>
<dbReference type="Gene3D" id="1.20.1440.240">
    <property type="match status" value="1"/>
</dbReference>
<evidence type="ECO:0000313" key="9">
    <source>
        <dbReference type="Proteomes" id="UP000244162"/>
    </source>
</evidence>
<accession>A0A2T5FW63</accession>
<name>A0A2T5FW63_9SPHN</name>